<evidence type="ECO:0000256" key="6">
    <source>
        <dbReference type="ARBA" id="ARBA00023242"/>
    </source>
</evidence>
<evidence type="ECO:0000256" key="1">
    <source>
        <dbReference type="ARBA" id="ARBA00022723"/>
    </source>
</evidence>
<comment type="caution">
    <text evidence="9">The sequence shown here is derived from an EMBL/GenBank/DDBJ whole genome shotgun (WGS) entry which is preliminary data.</text>
</comment>
<accession>A0A9W9P6J8</accession>
<feature type="domain" description="Zn(2)-C6 fungal-type" evidence="8">
    <location>
        <begin position="24"/>
        <end position="52"/>
    </location>
</feature>
<evidence type="ECO:0000256" key="2">
    <source>
        <dbReference type="ARBA" id="ARBA00022833"/>
    </source>
</evidence>
<evidence type="ECO:0000256" key="4">
    <source>
        <dbReference type="ARBA" id="ARBA00023125"/>
    </source>
</evidence>
<dbReference type="PROSITE" id="PS00463">
    <property type="entry name" value="ZN2_CY6_FUNGAL_1"/>
    <property type="match status" value="1"/>
</dbReference>
<dbReference type="InterPro" id="IPR052360">
    <property type="entry name" value="Transcr_Regulatory_Proteins"/>
</dbReference>
<dbReference type="CDD" id="cd00067">
    <property type="entry name" value="GAL4"/>
    <property type="match status" value="1"/>
</dbReference>
<keyword evidence="5" id="KW-0804">Transcription</keyword>
<organism evidence="9 10">
    <name type="scientific">Penicillium chermesinum</name>
    <dbReference type="NCBI Taxonomy" id="63820"/>
    <lineage>
        <taxon>Eukaryota</taxon>
        <taxon>Fungi</taxon>
        <taxon>Dikarya</taxon>
        <taxon>Ascomycota</taxon>
        <taxon>Pezizomycotina</taxon>
        <taxon>Eurotiomycetes</taxon>
        <taxon>Eurotiomycetidae</taxon>
        <taxon>Eurotiales</taxon>
        <taxon>Aspergillaceae</taxon>
        <taxon>Penicillium</taxon>
    </lineage>
</organism>
<evidence type="ECO:0000259" key="8">
    <source>
        <dbReference type="PROSITE" id="PS50048"/>
    </source>
</evidence>
<dbReference type="OrthoDB" id="2593732at2759"/>
<keyword evidence="2" id="KW-0862">Zinc</keyword>
<evidence type="ECO:0000256" key="5">
    <source>
        <dbReference type="ARBA" id="ARBA00023163"/>
    </source>
</evidence>
<keyword evidence="1" id="KW-0479">Metal-binding</keyword>
<name>A0A9W9P6J8_9EURO</name>
<dbReference type="AlphaFoldDB" id="A0A9W9P6J8"/>
<dbReference type="PROSITE" id="PS50048">
    <property type="entry name" value="ZN2_CY6_FUNGAL_2"/>
    <property type="match status" value="1"/>
</dbReference>
<sequence length="505" mass="57685">MSATSTPPSAPARKRAGRPKSKKGCITCKIRHVKCGEEKPACKQCTLSGRRCDGYNEATQKELRQEILKSVPRRSWAPSADHRIVLVPGTGQERQYVHFFCNETIRAMAGFFPSEFWNHRLPELSYHSPAVRHAVAAVGAMHERQLQGRLVSASTWRFLEQIKSPETASVELMLVQCLLFVCLEMLKGNIARAIEHTKGGLQILTGQLRENKETEPQRSFHMDLYQFFYRQNVQVALFGTAMTDIHGAPAFLASCPSHFHNISHARNCLTHLMNRGLAFSGKFQLPPVDLSSLEVTEDDIRKQQALLQECRTWYQAMQRLQAKSARSAEVHDPRAPSAILCSYHASVIWISCALAQHEMYYDNYFEDFAAIADHAENLIKIGKKSASYNNIELFNLDADVLPTLFYAMQRCRFPLLRRRLLAVYMEYPAREGMFNKAEHAARAKDLIELEEAPLSHLPVEERLPQEHHRVLKKATLHFKTQRPSSVCIRTRPVDGVKEEYQEWLE</sequence>
<keyword evidence="3" id="KW-0805">Transcription regulation</keyword>
<dbReference type="EMBL" id="JAPQKS010000003">
    <property type="protein sequence ID" value="KAJ5238451.1"/>
    <property type="molecule type" value="Genomic_DNA"/>
</dbReference>
<dbReference type="RefSeq" id="XP_058331370.1">
    <property type="nucleotide sequence ID" value="XM_058472367.1"/>
</dbReference>
<evidence type="ECO:0000256" key="3">
    <source>
        <dbReference type="ARBA" id="ARBA00023015"/>
    </source>
</evidence>
<dbReference type="Pfam" id="PF00172">
    <property type="entry name" value="Zn_clus"/>
    <property type="match status" value="1"/>
</dbReference>
<feature type="region of interest" description="Disordered" evidence="7">
    <location>
        <begin position="1"/>
        <end position="20"/>
    </location>
</feature>
<proteinExistence type="predicted"/>
<dbReference type="Proteomes" id="UP001150941">
    <property type="component" value="Unassembled WGS sequence"/>
</dbReference>
<evidence type="ECO:0000313" key="10">
    <source>
        <dbReference type="Proteomes" id="UP001150941"/>
    </source>
</evidence>
<reference evidence="9" key="1">
    <citation type="submission" date="2022-11" db="EMBL/GenBank/DDBJ databases">
        <authorList>
            <person name="Petersen C."/>
        </authorList>
    </citation>
    <scope>NUCLEOTIDE SEQUENCE</scope>
    <source>
        <strain evidence="9">IBT 19713</strain>
    </source>
</reference>
<dbReference type="GeneID" id="83199670"/>
<keyword evidence="10" id="KW-1185">Reference proteome</keyword>
<dbReference type="GO" id="GO:0003677">
    <property type="term" value="F:DNA binding"/>
    <property type="evidence" value="ECO:0007669"/>
    <property type="project" value="UniProtKB-KW"/>
</dbReference>
<keyword evidence="4" id="KW-0238">DNA-binding</keyword>
<dbReference type="InterPro" id="IPR036864">
    <property type="entry name" value="Zn2-C6_fun-type_DNA-bd_sf"/>
</dbReference>
<dbReference type="InterPro" id="IPR001138">
    <property type="entry name" value="Zn2Cys6_DnaBD"/>
</dbReference>
<dbReference type="GO" id="GO:0008270">
    <property type="term" value="F:zinc ion binding"/>
    <property type="evidence" value="ECO:0007669"/>
    <property type="project" value="InterPro"/>
</dbReference>
<dbReference type="PANTHER" id="PTHR36206">
    <property type="entry name" value="ASPERCRYPTIN BIOSYNTHESIS CLUSTER-SPECIFIC TRANSCRIPTION REGULATOR ATNN-RELATED"/>
    <property type="match status" value="1"/>
</dbReference>
<dbReference type="Gene3D" id="4.10.240.10">
    <property type="entry name" value="Zn(2)-C6 fungal-type DNA-binding domain"/>
    <property type="match status" value="1"/>
</dbReference>
<keyword evidence="6" id="KW-0539">Nucleus</keyword>
<evidence type="ECO:0000256" key="7">
    <source>
        <dbReference type="SAM" id="MobiDB-lite"/>
    </source>
</evidence>
<dbReference type="GO" id="GO:0000981">
    <property type="term" value="F:DNA-binding transcription factor activity, RNA polymerase II-specific"/>
    <property type="evidence" value="ECO:0007669"/>
    <property type="project" value="InterPro"/>
</dbReference>
<reference evidence="9" key="2">
    <citation type="journal article" date="2023" name="IMA Fungus">
        <title>Comparative genomic study of the Penicillium genus elucidates a diverse pangenome and 15 lateral gene transfer events.</title>
        <authorList>
            <person name="Petersen C."/>
            <person name="Sorensen T."/>
            <person name="Nielsen M.R."/>
            <person name="Sondergaard T.E."/>
            <person name="Sorensen J.L."/>
            <person name="Fitzpatrick D.A."/>
            <person name="Frisvad J.C."/>
            <person name="Nielsen K.L."/>
        </authorList>
    </citation>
    <scope>NUCLEOTIDE SEQUENCE</scope>
    <source>
        <strain evidence="9">IBT 19713</strain>
    </source>
</reference>
<dbReference type="SMART" id="SM00066">
    <property type="entry name" value="GAL4"/>
    <property type="match status" value="1"/>
</dbReference>
<dbReference type="SUPFAM" id="SSF57701">
    <property type="entry name" value="Zn2/Cys6 DNA-binding domain"/>
    <property type="match status" value="1"/>
</dbReference>
<evidence type="ECO:0000313" key="9">
    <source>
        <dbReference type="EMBL" id="KAJ5238451.1"/>
    </source>
</evidence>
<gene>
    <name evidence="9" type="ORF">N7468_003070</name>
</gene>
<protein>
    <recommendedName>
        <fullName evidence="8">Zn(2)-C6 fungal-type domain-containing protein</fullName>
    </recommendedName>
</protein>
<dbReference type="PANTHER" id="PTHR36206:SF4">
    <property type="entry name" value="HYPOTHETICAL CONSERVED PROTEIN (EUROFUNG)-RELATED"/>
    <property type="match status" value="1"/>
</dbReference>